<dbReference type="PROSITE" id="PS51234">
    <property type="entry name" value="TSP3"/>
    <property type="match status" value="1"/>
</dbReference>
<proteinExistence type="predicted"/>
<feature type="region of interest" description="Disordered" evidence="2">
    <location>
        <begin position="51"/>
        <end position="104"/>
    </location>
</feature>
<dbReference type="RefSeq" id="WP_186560877.1">
    <property type="nucleotide sequence ID" value="NZ_JACNMF010000002.1"/>
</dbReference>
<dbReference type="Pfam" id="PF02412">
    <property type="entry name" value="TSP_3"/>
    <property type="match status" value="2"/>
</dbReference>
<reference evidence="4" key="1">
    <citation type="submission" date="2020-08" db="EMBL/GenBank/DDBJ databases">
        <title>Hyunsoonleella sp. strain SJ7 genome sequencing and assembly.</title>
        <authorList>
            <person name="Kim I."/>
        </authorList>
    </citation>
    <scope>NUCLEOTIDE SEQUENCE</scope>
    <source>
        <strain evidence="4">SJ7</strain>
    </source>
</reference>
<sequence>MKFSRFFCATILVSLLVAFTFSCDSEPVEIVSVADTDSDGIAEDVDNCNMIANPNQENNDGDAQGDACDDDDDNDGVDDENDNCPLTPNPNQEDDDGDGIGNVCDDDYVDPFEPMAICENGFADNYPCNGYDLMANVSVQDMLGAGASGNDCWGWVDPDTQKEYALFCGTTGMAFVDITVPNAPVVIGSLPTATVSSAWRDVKVFNNYAFIVADRATTHGMQVFDLTRLRNVPNPPETFTADAQYTGFGSAHNIVINESTGYAYAVGTSRSGTFAGGPLFIDIQNPMMPLDAGGFSGYAHDAQVVLYNGPDTAHIGKEILIGSNEDEVVIVDVTSKASPILLSRISYSNVGYTHQGWFTEDMRYFILGDEIDEIDFGTNTRTIVFDFSNLDDPKLHMEYLGTSAAIDHNGYVKGNDYFLASYTAGMRVLDITNISSQSITESAYFDTHPEDNSTSFRGAWSVYPYLPSGNIIISDMNRGLFVVRKSDL</sequence>
<evidence type="ECO:0000313" key="5">
    <source>
        <dbReference type="Proteomes" id="UP000656244"/>
    </source>
</evidence>
<evidence type="ECO:0000256" key="3">
    <source>
        <dbReference type="SAM" id="SignalP"/>
    </source>
</evidence>
<comment type="caution">
    <text evidence="4">The sequence shown here is derived from an EMBL/GenBank/DDBJ whole genome shotgun (WGS) entry which is preliminary data.</text>
</comment>
<dbReference type="GO" id="GO:0005576">
    <property type="term" value="C:extracellular region"/>
    <property type="evidence" value="ECO:0007669"/>
    <property type="project" value="TreeGrafter"/>
</dbReference>
<dbReference type="AlphaFoldDB" id="A0A923HF50"/>
<dbReference type="GO" id="GO:0005509">
    <property type="term" value="F:calcium ion binding"/>
    <property type="evidence" value="ECO:0007669"/>
    <property type="project" value="InterPro"/>
</dbReference>
<dbReference type="Gene3D" id="4.10.1080.10">
    <property type="entry name" value="TSP type-3 repeat"/>
    <property type="match status" value="1"/>
</dbReference>
<gene>
    <name evidence="4" type="ORF">H7U19_07610</name>
</gene>
<keyword evidence="5" id="KW-1185">Reference proteome</keyword>
<dbReference type="EMBL" id="JACNMF010000002">
    <property type="protein sequence ID" value="MBC3758265.1"/>
    <property type="molecule type" value="Genomic_DNA"/>
</dbReference>
<protein>
    <submittedName>
        <fullName evidence="4">Choice-of-anchor B family protein</fullName>
    </submittedName>
</protein>
<evidence type="ECO:0000256" key="1">
    <source>
        <dbReference type="ARBA" id="ARBA00022729"/>
    </source>
</evidence>
<feature type="compositionally biased region" description="Acidic residues" evidence="2">
    <location>
        <begin position="92"/>
        <end position="104"/>
    </location>
</feature>
<dbReference type="InterPro" id="IPR017897">
    <property type="entry name" value="Thrombospondin_3_rpt"/>
</dbReference>
<keyword evidence="1 3" id="KW-0732">Signal</keyword>
<evidence type="ECO:0000313" key="4">
    <source>
        <dbReference type="EMBL" id="MBC3758265.1"/>
    </source>
</evidence>
<feature type="signal peptide" evidence="3">
    <location>
        <begin position="1"/>
        <end position="24"/>
    </location>
</feature>
<accession>A0A923HF50</accession>
<dbReference type="InterPro" id="IPR028974">
    <property type="entry name" value="TSP_type-3_rpt"/>
</dbReference>
<dbReference type="PROSITE" id="PS51257">
    <property type="entry name" value="PROKAR_LIPOPROTEIN"/>
    <property type="match status" value="1"/>
</dbReference>
<dbReference type="InterPro" id="IPR003367">
    <property type="entry name" value="Thrombospondin_3-like_rpt"/>
</dbReference>
<evidence type="ECO:0000256" key="2">
    <source>
        <dbReference type="SAM" id="MobiDB-lite"/>
    </source>
</evidence>
<feature type="chain" id="PRO_5038115485" evidence="3">
    <location>
        <begin position="25"/>
        <end position="488"/>
    </location>
</feature>
<dbReference type="InterPro" id="IPR027589">
    <property type="entry name" value="Choice_anch_B"/>
</dbReference>
<name>A0A923HF50_9FLAO</name>
<organism evidence="4 5">
    <name type="scientific">Hyunsoonleella aquatilis</name>
    <dbReference type="NCBI Taxonomy" id="2762758"/>
    <lineage>
        <taxon>Bacteria</taxon>
        <taxon>Pseudomonadati</taxon>
        <taxon>Bacteroidota</taxon>
        <taxon>Flavobacteriia</taxon>
        <taxon>Flavobacteriales</taxon>
        <taxon>Flavobacteriaceae</taxon>
    </lineage>
</organism>
<dbReference type="GO" id="GO:0007155">
    <property type="term" value="P:cell adhesion"/>
    <property type="evidence" value="ECO:0007669"/>
    <property type="project" value="InterPro"/>
</dbReference>
<dbReference type="NCBIfam" id="TIGR04312">
    <property type="entry name" value="choice_anch_B"/>
    <property type="match status" value="1"/>
</dbReference>
<dbReference type="PANTHER" id="PTHR38787">
    <property type="entry name" value="REGULATORY P DOMAIN-CONTAINING PROTEIN"/>
    <property type="match status" value="1"/>
</dbReference>
<dbReference type="SUPFAM" id="SSF103647">
    <property type="entry name" value="TSP type-3 repeat"/>
    <property type="match status" value="1"/>
</dbReference>
<dbReference type="Proteomes" id="UP000656244">
    <property type="component" value="Unassembled WGS sequence"/>
</dbReference>
<dbReference type="PANTHER" id="PTHR38787:SF3">
    <property type="entry name" value="REGULATORY P DOMAIN-CONTAINING PROTEIN"/>
    <property type="match status" value="1"/>
</dbReference>
<feature type="compositionally biased region" description="Acidic residues" evidence="2">
    <location>
        <begin position="67"/>
        <end position="82"/>
    </location>
</feature>